<name>A0AAV7KYB6_PLEWA</name>
<evidence type="ECO:0000313" key="1">
    <source>
        <dbReference type="EMBL" id="KAJ1083215.1"/>
    </source>
</evidence>
<dbReference type="EMBL" id="JANPWB010000016">
    <property type="protein sequence ID" value="KAJ1083215.1"/>
    <property type="molecule type" value="Genomic_DNA"/>
</dbReference>
<proteinExistence type="predicted"/>
<comment type="caution">
    <text evidence="1">The sequence shown here is derived from an EMBL/GenBank/DDBJ whole genome shotgun (WGS) entry which is preliminary data.</text>
</comment>
<accession>A0AAV7KYB6</accession>
<keyword evidence="2" id="KW-1185">Reference proteome</keyword>
<reference evidence="1" key="1">
    <citation type="journal article" date="2022" name="bioRxiv">
        <title>Sequencing and chromosome-scale assembly of the giantPleurodeles waltlgenome.</title>
        <authorList>
            <person name="Brown T."/>
            <person name="Elewa A."/>
            <person name="Iarovenko S."/>
            <person name="Subramanian E."/>
            <person name="Araus A.J."/>
            <person name="Petzold A."/>
            <person name="Susuki M."/>
            <person name="Suzuki K.-i.T."/>
            <person name="Hayashi T."/>
            <person name="Toyoda A."/>
            <person name="Oliveira C."/>
            <person name="Osipova E."/>
            <person name="Leigh N.D."/>
            <person name="Simon A."/>
            <person name="Yun M.H."/>
        </authorList>
    </citation>
    <scope>NUCLEOTIDE SEQUENCE</scope>
    <source>
        <strain evidence="1">20211129_DDA</strain>
        <tissue evidence="1">Liver</tissue>
    </source>
</reference>
<dbReference type="AlphaFoldDB" id="A0AAV7KYB6"/>
<dbReference type="Proteomes" id="UP001066276">
    <property type="component" value="Chromosome 12"/>
</dbReference>
<gene>
    <name evidence="1" type="ORF">NDU88_003375</name>
</gene>
<evidence type="ECO:0000313" key="2">
    <source>
        <dbReference type="Proteomes" id="UP001066276"/>
    </source>
</evidence>
<protein>
    <submittedName>
        <fullName evidence="1">Uncharacterized protein</fullName>
    </submittedName>
</protein>
<organism evidence="1 2">
    <name type="scientific">Pleurodeles waltl</name>
    <name type="common">Iberian ribbed newt</name>
    <dbReference type="NCBI Taxonomy" id="8319"/>
    <lineage>
        <taxon>Eukaryota</taxon>
        <taxon>Metazoa</taxon>
        <taxon>Chordata</taxon>
        <taxon>Craniata</taxon>
        <taxon>Vertebrata</taxon>
        <taxon>Euteleostomi</taxon>
        <taxon>Amphibia</taxon>
        <taxon>Batrachia</taxon>
        <taxon>Caudata</taxon>
        <taxon>Salamandroidea</taxon>
        <taxon>Salamandridae</taxon>
        <taxon>Pleurodelinae</taxon>
        <taxon>Pleurodeles</taxon>
    </lineage>
</organism>
<sequence length="135" mass="14340">MRRRGAYRGCPVRGPLWVRPPGGRTIRAPVLEAQGPTDADDGTLYAQGGPRRALIVLCEAGQCGIALRHPPSTARVGGQVPLFPGAGPPLVDRAGADLKACCIHPSYTQRRKSMKAHLPRFGPGLVPHLWSAAHA</sequence>